<reference evidence="1" key="1">
    <citation type="journal article" date="2019" name="Sci. Rep.">
        <title>Draft genome of Tanacetum cinerariifolium, the natural source of mosquito coil.</title>
        <authorList>
            <person name="Yamashiro T."/>
            <person name="Shiraishi A."/>
            <person name="Satake H."/>
            <person name="Nakayama K."/>
        </authorList>
    </citation>
    <scope>NUCLEOTIDE SEQUENCE</scope>
</reference>
<protein>
    <submittedName>
        <fullName evidence="1">Uncharacterized protein</fullName>
    </submittedName>
</protein>
<feature type="non-terminal residue" evidence="1">
    <location>
        <position position="1"/>
    </location>
</feature>
<gene>
    <name evidence="1" type="ORF">Tci_930333</name>
</gene>
<accession>A0A699XPH5</accession>
<organism evidence="1">
    <name type="scientific">Tanacetum cinerariifolium</name>
    <name type="common">Dalmatian daisy</name>
    <name type="synonym">Chrysanthemum cinerariifolium</name>
    <dbReference type="NCBI Taxonomy" id="118510"/>
    <lineage>
        <taxon>Eukaryota</taxon>
        <taxon>Viridiplantae</taxon>
        <taxon>Streptophyta</taxon>
        <taxon>Embryophyta</taxon>
        <taxon>Tracheophyta</taxon>
        <taxon>Spermatophyta</taxon>
        <taxon>Magnoliopsida</taxon>
        <taxon>eudicotyledons</taxon>
        <taxon>Gunneridae</taxon>
        <taxon>Pentapetalae</taxon>
        <taxon>asterids</taxon>
        <taxon>campanulids</taxon>
        <taxon>Asterales</taxon>
        <taxon>Asteraceae</taxon>
        <taxon>Asteroideae</taxon>
        <taxon>Anthemideae</taxon>
        <taxon>Anthemidinae</taxon>
        <taxon>Tanacetum</taxon>
    </lineage>
</organism>
<feature type="non-terminal residue" evidence="1">
    <location>
        <position position="85"/>
    </location>
</feature>
<proteinExistence type="predicted"/>
<sequence>QGIPQHLGASTPVRGLVLCRNPVGSALLHRRKSCMAALGAPGNGAHQDPVLLDADIHHAAADLPLALPPQSLLRRRKAVDARRAA</sequence>
<evidence type="ECO:0000313" key="1">
    <source>
        <dbReference type="EMBL" id="GFD58364.1"/>
    </source>
</evidence>
<dbReference type="EMBL" id="BKCJ011851991">
    <property type="protein sequence ID" value="GFD58364.1"/>
    <property type="molecule type" value="Genomic_DNA"/>
</dbReference>
<comment type="caution">
    <text evidence="1">The sequence shown here is derived from an EMBL/GenBank/DDBJ whole genome shotgun (WGS) entry which is preliminary data.</text>
</comment>
<name>A0A699XPH5_TANCI</name>
<dbReference type="AlphaFoldDB" id="A0A699XPH5"/>